<reference evidence="2" key="1">
    <citation type="journal article" date="2010" name="Science">
        <title>Signatures of adaptation to obligate biotrophy in the Hyaloperonospora arabidopsidis genome.</title>
        <authorList>
            <person name="Baxter L."/>
            <person name="Tripathy S."/>
            <person name="Ishaque N."/>
            <person name="Boot N."/>
            <person name="Cabral A."/>
            <person name="Kemen E."/>
            <person name="Thines M."/>
            <person name="Ah-Fong A."/>
            <person name="Anderson R."/>
            <person name="Badejoko W."/>
            <person name="Bittner-Eddy P."/>
            <person name="Boore J.L."/>
            <person name="Chibucos M.C."/>
            <person name="Coates M."/>
            <person name="Dehal P."/>
            <person name="Delehaunty K."/>
            <person name="Dong S."/>
            <person name="Downton P."/>
            <person name="Dumas B."/>
            <person name="Fabro G."/>
            <person name="Fronick C."/>
            <person name="Fuerstenberg S.I."/>
            <person name="Fulton L."/>
            <person name="Gaulin E."/>
            <person name="Govers F."/>
            <person name="Hughes L."/>
            <person name="Humphray S."/>
            <person name="Jiang R.H."/>
            <person name="Judelson H."/>
            <person name="Kamoun S."/>
            <person name="Kyung K."/>
            <person name="Meijer H."/>
            <person name="Minx P."/>
            <person name="Morris P."/>
            <person name="Nelson J."/>
            <person name="Phuntumart V."/>
            <person name="Qutob D."/>
            <person name="Rehmany A."/>
            <person name="Rougon-Cardoso A."/>
            <person name="Ryden P."/>
            <person name="Torto-Alalibo T."/>
            <person name="Studholme D."/>
            <person name="Wang Y."/>
            <person name="Win J."/>
            <person name="Wood J."/>
            <person name="Clifton S.W."/>
            <person name="Rogers J."/>
            <person name="Van den Ackerveken G."/>
            <person name="Jones J.D."/>
            <person name="McDowell J.M."/>
            <person name="Beynon J."/>
            <person name="Tyler B.M."/>
        </authorList>
    </citation>
    <scope>NUCLEOTIDE SEQUENCE [LARGE SCALE GENOMIC DNA]</scope>
    <source>
        <strain evidence="2">Emoy2</strain>
    </source>
</reference>
<proteinExistence type="predicted"/>
<dbReference type="HOGENOM" id="CLU_2255359_0_0_1"/>
<reference evidence="1" key="2">
    <citation type="submission" date="2015-06" db="UniProtKB">
        <authorList>
            <consortium name="EnsemblProtists"/>
        </authorList>
    </citation>
    <scope>IDENTIFICATION</scope>
    <source>
        <strain evidence="1">Emoy2</strain>
    </source>
</reference>
<protein>
    <submittedName>
        <fullName evidence="1">Uncharacterized protein</fullName>
    </submittedName>
</protein>
<dbReference type="AlphaFoldDB" id="M4BK70"/>
<name>M4BK70_HYAAE</name>
<dbReference type="EMBL" id="JH598343">
    <property type="status" value="NOT_ANNOTATED_CDS"/>
    <property type="molecule type" value="Genomic_DNA"/>
</dbReference>
<accession>M4BK70</accession>
<dbReference type="VEuPathDB" id="FungiDB:HpaG806803"/>
<organism evidence="1 2">
    <name type="scientific">Hyaloperonospora arabidopsidis (strain Emoy2)</name>
    <name type="common">Downy mildew agent</name>
    <name type="synonym">Peronospora arabidopsidis</name>
    <dbReference type="NCBI Taxonomy" id="559515"/>
    <lineage>
        <taxon>Eukaryota</taxon>
        <taxon>Sar</taxon>
        <taxon>Stramenopiles</taxon>
        <taxon>Oomycota</taxon>
        <taxon>Peronosporomycetes</taxon>
        <taxon>Peronosporales</taxon>
        <taxon>Peronosporaceae</taxon>
        <taxon>Hyaloperonospora</taxon>
    </lineage>
</organism>
<evidence type="ECO:0000313" key="2">
    <source>
        <dbReference type="Proteomes" id="UP000011713"/>
    </source>
</evidence>
<dbReference type="EnsemblProtists" id="HpaT806803">
    <property type="protein sequence ID" value="HpaP806803"/>
    <property type="gene ID" value="HpaG806803"/>
</dbReference>
<dbReference type="Proteomes" id="UP000011713">
    <property type="component" value="Unassembled WGS sequence"/>
</dbReference>
<keyword evidence="2" id="KW-1185">Reference proteome</keyword>
<sequence>MLLTTGDPSVNNMKELVRQTTMTKAITKILKATDVLGGISVREKHGFSLFNLTNTRTTTSNIPFKVYAVGKFAYNITDVSSTIITPATASFERRWLYCSRISSM</sequence>
<dbReference type="InParanoid" id="M4BK70"/>
<evidence type="ECO:0000313" key="1">
    <source>
        <dbReference type="EnsemblProtists" id="HpaP806803"/>
    </source>
</evidence>